<evidence type="ECO:0000256" key="3">
    <source>
        <dbReference type="ARBA" id="ARBA00022723"/>
    </source>
</evidence>
<evidence type="ECO:0000313" key="10">
    <source>
        <dbReference type="Proteomes" id="UP000267077"/>
    </source>
</evidence>
<dbReference type="GO" id="GO:0003964">
    <property type="term" value="F:RNA-directed DNA polymerase activity"/>
    <property type="evidence" value="ECO:0007669"/>
    <property type="project" value="UniProtKB-KW"/>
</dbReference>
<keyword evidence="4" id="KW-0460">Magnesium</keyword>
<sequence length="326" mass="36554">MTPDASKPSYRCSPIRSLDSLSRALGVSLETLNRLASRADDSYRLAKAIVKPDGTIRQPFDAQPPLKAIHRRLQKRIFDNVRFPDYLTGSLKGKDARWNAALHTGAKIVVTEDIKNFFPSVTANIVYSIWAGFFRFEGNVAQLLTLLCTKDGMLPQGAIPSSYLANLAFWEQEWKLVANFRAAGITYSRYVDDVTLSSRESLDKPQLTRCISNVYSFMAAQGFRPKRTKQEIRRAHAPMIATKLMVNRRPALLVQERQGIRSAVYQLEREEMRGCDPKEIKAKIDSVAGRVGRLTQLHPTDGHALKLRIAALRRKLASISAVPSAN</sequence>
<name>A0A432LPT7_9GAMM</name>
<keyword evidence="6" id="KW-0051">Antiviral defense</keyword>
<keyword evidence="2" id="KW-0548">Nucleotidyltransferase</keyword>
<evidence type="ECO:0000256" key="4">
    <source>
        <dbReference type="ARBA" id="ARBA00022842"/>
    </source>
</evidence>
<evidence type="ECO:0000256" key="7">
    <source>
        <dbReference type="ARBA" id="ARBA00034120"/>
    </source>
</evidence>
<keyword evidence="3" id="KW-0479">Metal-binding</keyword>
<protein>
    <submittedName>
        <fullName evidence="9">RNA-directed DNA polymerase</fullName>
    </submittedName>
</protein>
<dbReference type="InterPro" id="IPR000123">
    <property type="entry name" value="Reverse_transcriptase_msDNA"/>
</dbReference>
<organism evidence="9 10">
    <name type="scientific">Dyella dinghuensis</name>
    <dbReference type="NCBI Taxonomy" id="1920169"/>
    <lineage>
        <taxon>Bacteria</taxon>
        <taxon>Pseudomonadati</taxon>
        <taxon>Pseudomonadota</taxon>
        <taxon>Gammaproteobacteria</taxon>
        <taxon>Lysobacterales</taxon>
        <taxon>Rhodanobacteraceae</taxon>
        <taxon>Dyella</taxon>
    </lineage>
</organism>
<feature type="domain" description="Reverse transcriptase" evidence="8">
    <location>
        <begin position="51"/>
        <end position="232"/>
    </location>
</feature>
<dbReference type="InterPro" id="IPR043502">
    <property type="entry name" value="DNA/RNA_pol_sf"/>
</dbReference>
<dbReference type="Pfam" id="PF00078">
    <property type="entry name" value="RVT_1"/>
    <property type="match status" value="1"/>
</dbReference>
<dbReference type="CDD" id="cd03487">
    <property type="entry name" value="RT_Bac_retron_II"/>
    <property type="match status" value="1"/>
</dbReference>
<evidence type="ECO:0000313" key="9">
    <source>
        <dbReference type="EMBL" id="RUL62043.1"/>
    </source>
</evidence>
<keyword evidence="1" id="KW-0808">Transferase</keyword>
<comment type="similarity">
    <text evidence="7">Belongs to the bacterial reverse transcriptase family.</text>
</comment>
<evidence type="ECO:0000256" key="6">
    <source>
        <dbReference type="ARBA" id="ARBA00023118"/>
    </source>
</evidence>
<dbReference type="SUPFAM" id="SSF56672">
    <property type="entry name" value="DNA/RNA polymerases"/>
    <property type="match status" value="1"/>
</dbReference>
<dbReference type="AlphaFoldDB" id="A0A432LPT7"/>
<proteinExistence type="inferred from homology"/>
<dbReference type="PRINTS" id="PR00866">
    <property type="entry name" value="RNADNAPOLMS"/>
</dbReference>
<keyword evidence="10" id="KW-1185">Reference proteome</keyword>
<dbReference type="GO" id="GO:0046872">
    <property type="term" value="F:metal ion binding"/>
    <property type="evidence" value="ECO:0007669"/>
    <property type="project" value="UniProtKB-KW"/>
</dbReference>
<dbReference type="Proteomes" id="UP000267077">
    <property type="component" value="Unassembled WGS sequence"/>
</dbReference>
<evidence type="ECO:0000256" key="1">
    <source>
        <dbReference type="ARBA" id="ARBA00022679"/>
    </source>
</evidence>
<comment type="caution">
    <text evidence="9">The sequence shown here is derived from an EMBL/GenBank/DDBJ whole genome shotgun (WGS) entry which is preliminary data.</text>
</comment>
<dbReference type="GO" id="GO:0051607">
    <property type="term" value="P:defense response to virus"/>
    <property type="evidence" value="ECO:0007669"/>
    <property type="project" value="UniProtKB-KW"/>
</dbReference>
<dbReference type="EMBL" id="RYZR01000007">
    <property type="protein sequence ID" value="RUL62043.1"/>
    <property type="molecule type" value="Genomic_DNA"/>
</dbReference>
<reference evidence="9 10" key="1">
    <citation type="submission" date="2018-12" db="EMBL/GenBank/DDBJ databases">
        <title>Dyella dinghuensis sp. nov. DHOA06 and Dyella choica sp. nov. 4M-K27, isolated from forest soil.</title>
        <authorList>
            <person name="Qiu L.-H."/>
            <person name="Gao Z.-H."/>
        </authorList>
    </citation>
    <scope>NUCLEOTIDE SEQUENCE [LARGE SCALE GENOMIC DNA]</scope>
    <source>
        <strain evidence="9 10">DHOA06</strain>
    </source>
</reference>
<gene>
    <name evidence="9" type="ORF">EKH79_14100</name>
</gene>
<dbReference type="GO" id="GO:0003723">
    <property type="term" value="F:RNA binding"/>
    <property type="evidence" value="ECO:0007669"/>
    <property type="project" value="InterPro"/>
</dbReference>
<evidence type="ECO:0000256" key="2">
    <source>
        <dbReference type="ARBA" id="ARBA00022695"/>
    </source>
</evidence>
<dbReference type="InterPro" id="IPR000477">
    <property type="entry name" value="RT_dom"/>
</dbReference>
<evidence type="ECO:0000256" key="5">
    <source>
        <dbReference type="ARBA" id="ARBA00022918"/>
    </source>
</evidence>
<evidence type="ECO:0000259" key="8">
    <source>
        <dbReference type="Pfam" id="PF00078"/>
    </source>
</evidence>
<accession>A0A432LPT7</accession>
<keyword evidence="5 9" id="KW-0695">RNA-directed DNA polymerase</keyword>